<reference evidence="7" key="1">
    <citation type="journal article" date="2010" name="BMC Genomics">
        <title>The venom composition of the parasitic wasp Chelonus inanitus resolved by combined expressed sequence tags analysis and proteomic approach.</title>
        <authorList>
            <person name="Vincent B."/>
            <person name="Kaeslin M."/>
            <person name="Roth T."/>
            <person name="Heller M."/>
            <person name="Poulain J."/>
            <person name="Cousserans F."/>
            <person name="Schaller J."/>
            <person name="Poirie M."/>
            <person name="Lanzrein B."/>
            <person name="Drezen J.-M."/>
            <person name="Moreau S.J.M."/>
        </authorList>
    </citation>
    <scope>NUCLEOTIDE SEQUENCE</scope>
    <source>
        <tissue evidence="7">Venom glands</tissue>
    </source>
</reference>
<evidence type="ECO:0000256" key="6">
    <source>
        <dbReference type="SAM" id="SignalP"/>
    </source>
</evidence>
<protein>
    <submittedName>
        <fullName evidence="7">Venom protein Vem7</fullName>
    </submittedName>
</protein>
<keyword evidence="5" id="KW-0325">Glycoprotein</keyword>
<sequence>MHQKIHFELLCIFLYSQISTTYQEDIKADSTLNNEKLRFMYLWEQFDFSYPTEAAQQQAIESGEYVPGSELLGDIDIAHGKEGSRLFVTFPRVGKGTPATLGYILPSSIKSKNDIPVVIPYPNLELNKVGNCNTNLISVYRIKIDECGRLWVLDTGKIREQICPPKIVMFDLNSDQSSTYEFPEDQYQPESTFVNLAVDVRPNCLDTFVYIADPTGCQLIIYDHTNKNSWNIKHDVFSYDPDYISFTLAGYTFDQKDGVLGLALSPMRKNNDRILYFHSLSSATEHFVETSVLRKQSNFESDDNDSILKLFSSMKKKRSSQTGVEVIDRNGVLFSTTVMTAKINCWNTNNGLFEENILDNLAVVSAEDPGLPSALNLKLINLPNGRDELWINLVFFFVNDKNETGMYFKVYAGYTDELVEGTKCAPAIISKS</sequence>
<dbReference type="InterPro" id="IPR011042">
    <property type="entry name" value="6-blade_b-propeller_TolB-like"/>
</dbReference>
<evidence type="ECO:0000256" key="1">
    <source>
        <dbReference type="ARBA" id="ARBA00004613"/>
    </source>
</evidence>
<dbReference type="GO" id="GO:0005576">
    <property type="term" value="C:extracellular region"/>
    <property type="evidence" value="ECO:0007669"/>
    <property type="project" value="UniProtKB-SubCell"/>
</dbReference>
<evidence type="ECO:0000256" key="4">
    <source>
        <dbReference type="ARBA" id="ARBA00022729"/>
    </source>
</evidence>
<organism evidence="7">
    <name type="scientific">Chelonus inanitus</name>
    <dbReference type="NCBI Taxonomy" id="49201"/>
    <lineage>
        <taxon>Eukaryota</taxon>
        <taxon>Metazoa</taxon>
        <taxon>Ecdysozoa</taxon>
        <taxon>Arthropoda</taxon>
        <taxon>Hexapoda</taxon>
        <taxon>Insecta</taxon>
        <taxon>Pterygota</taxon>
        <taxon>Neoptera</taxon>
        <taxon>Endopterygota</taxon>
        <taxon>Hymenoptera</taxon>
        <taxon>Apocrita</taxon>
        <taxon>Ichneumonoidea</taxon>
        <taxon>Braconidae</taxon>
        <taxon>Cheloninae</taxon>
        <taxon>Chelonus</taxon>
    </lineage>
</organism>
<dbReference type="Pfam" id="PF03022">
    <property type="entry name" value="MRJP"/>
    <property type="match status" value="1"/>
</dbReference>
<evidence type="ECO:0000256" key="5">
    <source>
        <dbReference type="ARBA" id="ARBA00023180"/>
    </source>
</evidence>
<dbReference type="EMBL" id="FN908694">
    <property type="protein sequence ID" value="CBM69282.1"/>
    <property type="molecule type" value="mRNA"/>
</dbReference>
<evidence type="ECO:0000313" key="7">
    <source>
        <dbReference type="EMBL" id="CBM69282.1"/>
    </source>
</evidence>
<keyword evidence="4 6" id="KW-0732">Signal</keyword>
<accession>E6ZCL3</accession>
<evidence type="ECO:0000256" key="2">
    <source>
        <dbReference type="ARBA" id="ARBA00009127"/>
    </source>
</evidence>
<dbReference type="InterPro" id="IPR017996">
    <property type="entry name" value="MRJP/yellow-related"/>
</dbReference>
<dbReference type="AlphaFoldDB" id="E6ZCL3"/>
<evidence type="ECO:0000256" key="3">
    <source>
        <dbReference type="ARBA" id="ARBA00022525"/>
    </source>
</evidence>
<dbReference type="PANTHER" id="PTHR10009">
    <property type="entry name" value="PROTEIN YELLOW-RELATED"/>
    <property type="match status" value="1"/>
</dbReference>
<dbReference type="PANTHER" id="PTHR10009:SF7">
    <property type="entry name" value="GH10609P-RELATED"/>
    <property type="match status" value="1"/>
</dbReference>
<feature type="chain" id="PRO_5003214555" evidence="6">
    <location>
        <begin position="24"/>
        <end position="432"/>
    </location>
</feature>
<keyword evidence="3" id="KW-0964">Secreted</keyword>
<comment type="similarity">
    <text evidence="2">Belongs to the major royal jelly protein family.</text>
</comment>
<name>E6ZCL3_9HYME</name>
<dbReference type="Gene3D" id="2.120.10.30">
    <property type="entry name" value="TolB, C-terminal domain"/>
    <property type="match status" value="1"/>
</dbReference>
<feature type="signal peptide" evidence="6">
    <location>
        <begin position="1"/>
        <end position="23"/>
    </location>
</feature>
<proteinExistence type="evidence at transcript level"/>
<comment type="subcellular location">
    <subcellularLocation>
        <location evidence="1">Secreted</location>
    </subcellularLocation>
</comment>